<dbReference type="Gene3D" id="3.40.30.120">
    <property type="match status" value="1"/>
</dbReference>
<evidence type="ECO:0000259" key="3">
    <source>
        <dbReference type="Pfam" id="PF01494"/>
    </source>
</evidence>
<accession>A0A097SQY2</accession>
<dbReference type="Pfam" id="PF21274">
    <property type="entry name" value="Rng_hyd_C"/>
    <property type="match status" value="1"/>
</dbReference>
<dbReference type="SUPFAM" id="SSF51905">
    <property type="entry name" value="FAD/NAD(P)-binding domain"/>
    <property type="match status" value="1"/>
</dbReference>
<evidence type="ECO:0000256" key="2">
    <source>
        <dbReference type="ARBA" id="ARBA00022827"/>
    </source>
</evidence>
<dbReference type="InterPro" id="IPR036188">
    <property type="entry name" value="FAD/NAD-bd_sf"/>
</dbReference>
<evidence type="ECO:0000256" key="1">
    <source>
        <dbReference type="ARBA" id="ARBA00022630"/>
    </source>
</evidence>
<sequence>MSNHDSTAYDTDVLIIGVGPAGGTAALALATYGVRVHAVSMFPWVANSPRAHITNQRAVEVLRDLGVEDEARTYATPWDQMGDTLFTTSLAGEEIVRMQTWGTGARYGDYLAGSPCAMLDIPQPLMEPVLIKNAAERGAVISFNTEYLDHIQDEDGVTVRFRDVRSGVEFTQRARFLLGFDGARSKIAEQIGLPFEGELARAGTAYIRFNADLSKYVAHRPSILHWIMNSKAGFGEIGMGLLRAIRPWDQWIAGWGFDMAQGEPDVSDDVVLDRIRTLVGDPHLEVDIVAKSFWYVNQQWAEHYQSGRVFCGGDAVHRHPPSSGLGSNTSMQDAFNLAWKIAYAVKGYAGPGLLESYSPERVPVGKQIVARANQSRKDYAGLRDWFDHDSDDPVATGLAKLKEPSPEGVALRERLYQALEVKNTEFNAHGVELNQRYVSSAVVPDPEAGDEQWARDRELYLQATTRPGAKLPHAWLVGADGTRISTLDVTGKGQMTLLTGIGGQAWKRAAAKLDLPFLRTVVVGEPGTIDPYGYWRQVREIDEAGALLVRPDGYIAWRHSAPVWDDSEALTSLENALTNVLDRAPNETRNPGDSGAPQYSTQAVPIVVPHVTADDATPASTASTTTIEGAHA</sequence>
<reference evidence="4" key="1">
    <citation type="submission" date="2014-03" db="EMBL/GenBank/DDBJ databases">
        <authorList>
            <person name="Zhang G."/>
            <person name="Zhu L."/>
            <person name="Fang P."/>
        </authorList>
    </citation>
    <scope>NUCLEOTIDE SEQUENCE</scope>
    <source>
        <strain evidence="4">NS1</strain>
        <plasmid evidence="4">pNSL1</plasmid>
    </source>
</reference>
<dbReference type="PANTHER" id="PTHR43004:SF8">
    <property type="entry name" value="FAD-BINDING DOMAIN-CONTAINING PROTEIN-RELATED"/>
    <property type="match status" value="1"/>
</dbReference>
<evidence type="ECO:0000313" key="4">
    <source>
        <dbReference type="EMBL" id="AIU93936.1"/>
    </source>
</evidence>
<dbReference type="PANTHER" id="PTHR43004">
    <property type="entry name" value="TRK SYSTEM POTASSIUM UPTAKE PROTEIN"/>
    <property type="match status" value="1"/>
</dbReference>
<dbReference type="InterPro" id="IPR002938">
    <property type="entry name" value="FAD-bd"/>
</dbReference>
<dbReference type="InterPro" id="IPR050641">
    <property type="entry name" value="RIFMO-like"/>
</dbReference>
<name>A0A097SQY2_9NOCA</name>
<organism evidence="4">
    <name type="scientific">Rhodococcus sp. NS1</name>
    <dbReference type="NCBI Taxonomy" id="402236"/>
    <lineage>
        <taxon>Bacteria</taxon>
        <taxon>Bacillati</taxon>
        <taxon>Actinomycetota</taxon>
        <taxon>Actinomycetes</taxon>
        <taxon>Mycobacteriales</taxon>
        <taxon>Nocardiaceae</taxon>
        <taxon>Rhodococcus</taxon>
    </lineage>
</organism>
<feature type="domain" description="FAD-binding" evidence="3">
    <location>
        <begin position="10"/>
        <end position="372"/>
    </location>
</feature>
<keyword evidence="2" id="KW-0274">FAD</keyword>
<dbReference type="EMBL" id="KJ605395">
    <property type="protein sequence ID" value="AIU93936.1"/>
    <property type="molecule type" value="Genomic_DNA"/>
</dbReference>
<protein>
    <recommendedName>
        <fullName evidence="3">FAD-binding domain-containing protein</fullName>
    </recommendedName>
</protein>
<geneLocation type="plasmid" evidence="4">
    <name>pNSL1</name>
</geneLocation>
<dbReference type="GO" id="GO:0071949">
    <property type="term" value="F:FAD binding"/>
    <property type="evidence" value="ECO:0007669"/>
    <property type="project" value="InterPro"/>
</dbReference>
<dbReference type="AlphaFoldDB" id="A0A097SQY2"/>
<dbReference type="Pfam" id="PF01494">
    <property type="entry name" value="FAD_binding_3"/>
    <property type="match status" value="1"/>
</dbReference>
<dbReference type="Gene3D" id="3.30.9.10">
    <property type="entry name" value="D-Amino Acid Oxidase, subunit A, domain 2"/>
    <property type="match status" value="1"/>
</dbReference>
<proteinExistence type="predicted"/>
<keyword evidence="1" id="KW-0285">Flavoprotein</keyword>
<gene>
    <name evidence="4" type="ORF">LRS1606.502</name>
</gene>
<keyword evidence="4" id="KW-0614">Plasmid</keyword>
<dbReference type="PRINTS" id="PR00420">
    <property type="entry name" value="RNGMNOXGNASE"/>
</dbReference>
<dbReference type="GO" id="GO:0016709">
    <property type="term" value="F:oxidoreductase activity, acting on paired donors, with incorporation or reduction of molecular oxygen, NAD(P)H as one donor, and incorporation of one atom of oxygen"/>
    <property type="evidence" value="ECO:0007669"/>
    <property type="project" value="UniProtKB-ARBA"/>
</dbReference>
<dbReference type="Gene3D" id="3.50.50.60">
    <property type="entry name" value="FAD/NAD(P)-binding domain"/>
    <property type="match status" value="1"/>
</dbReference>